<evidence type="ECO:0000256" key="4">
    <source>
        <dbReference type="SAM" id="SignalP"/>
    </source>
</evidence>
<keyword evidence="7" id="KW-1185">Reference proteome</keyword>
<evidence type="ECO:0000313" key="6">
    <source>
        <dbReference type="EMBL" id="QHQ38633.1"/>
    </source>
</evidence>
<dbReference type="Proteomes" id="UP000464675">
    <property type="component" value="Chromosome"/>
</dbReference>
<dbReference type="PANTHER" id="PTHR23422">
    <property type="entry name" value="DIPEPTIDYL PEPTIDASE III-RELATED"/>
    <property type="match status" value="1"/>
</dbReference>
<reference evidence="5 8" key="2">
    <citation type="submission" date="2020-08" db="EMBL/GenBank/DDBJ databases">
        <title>Genomic Encyclopedia of Type Strains, Phase IV (KMG-IV): sequencing the most valuable type-strain genomes for metagenomic binning, comparative biology and taxonomic classification.</title>
        <authorList>
            <person name="Goeker M."/>
        </authorList>
    </citation>
    <scope>NUCLEOTIDE SEQUENCE [LARGE SCALE GENOMIC DNA]</scope>
    <source>
        <strain evidence="5 8">DSM 11525</strain>
    </source>
</reference>
<dbReference type="PROSITE" id="PS51257">
    <property type="entry name" value="PROKAR_LIPOPROTEIN"/>
    <property type="match status" value="1"/>
</dbReference>
<dbReference type="InterPro" id="IPR039461">
    <property type="entry name" value="Peptidase_M49"/>
</dbReference>
<evidence type="ECO:0000256" key="3">
    <source>
        <dbReference type="SAM" id="MobiDB-lite"/>
    </source>
</evidence>
<name>A0A6P1TAE7_9GAMM</name>
<feature type="compositionally biased region" description="Low complexity" evidence="3">
    <location>
        <begin position="29"/>
        <end position="58"/>
    </location>
</feature>
<evidence type="ECO:0000313" key="8">
    <source>
        <dbReference type="Proteomes" id="UP000563601"/>
    </source>
</evidence>
<gene>
    <name evidence="6" type="ORF">GTQ55_06275</name>
    <name evidence="5" type="ORF">HNQ53_003412</name>
</gene>
<dbReference type="GO" id="GO:0008239">
    <property type="term" value="F:dipeptidyl-peptidase activity"/>
    <property type="evidence" value="ECO:0007669"/>
    <property type="project" value="TreeGrafter"/>
</dbReference>
<protein>
    <submittedName>
        <fullName evidence="6">Zn-dependent hydrolase</fullName>
    </submittedName>
</protein>
<keyword evidence="4" id="KW-0732">Signal</keyword>
<organism evidence="5 8">
    <name type="scientific">Microbulbifer hydrolyticus</name>
    <dbReference type="NCBI Taxonomy" id="48074"/>
    <lineage>
        <taxon>Bacteria</taxon>
        <taxon>Pseudomonadati</taxon>
        <taxon>Pseudomonadota</taxon>
        <taxon>Gammaproteobacteria</taxon>
        <taxon>Cellvibrionales</taxon>
        <taxon>Microbulbiferaceae</taxon>
        <taxon>Microbulbifer</taxon>
    </lineage>
</organism>
<keyword evidence="2 6" id="KW-0378">Hydrolase</keyword>
<proteinExistence type="predicted"/>
<evidence type="ECO:0000256" key="1">
    <source>
        <dbReference type="ARBA" id="ARBA00022723"/>
    </source>
</evidence>
<evidence type="ECO:0000313" key="7">
    <source>
        <dbReference type="Proteomes" id="UP000464675"/>
    </source>
</evidence>
<dbReference type="Proteomes" id="UP000563601">
    <property type="component" value="Unassembled WGS sequence"/>
</dbReference>
<dbReference type="RefSeq" id="WP_161857963.1">
    <property type="nucleotide sequence ID" value="NZ_CP047491.1"/>
</dbReference>
<dbReference type="GO" id="GO:0005737">
    <property type="term" value="C:cytoplasm"/>
    <property type="evidence" value="ECO:0007669"/>
    <property type="project" value="TreeGrafter"/>
</dbReference>
<dbReference type="Gene3D" id="3.30.540.30">
    <property type="match status" value="1"/>
</dbReference>
<feature type="signal peptide" evidence="4">
    <location>
        <begin position="1"/>
        <end position="17"/>
    </location>
</feature>
<keyword evidence="1" id="KW-0479">Metal-binding</keyword>
<feature type="chain" id="PRO_5043490131" evidence="4">
    <location>
        <begin position="18"/>
        <end position="582"/>
    </location>
</feature>
<sequence>MKTALFAASALALAVIAGCSSDEKSNANPDASAPAQSTAQQAADPAQQSTQAQPATGPQAGGIAKGVDPSRFDIYAPVELNADLSSLSENQRKMIGLLIEASQIMDQLFWLQSYGPAQELLSGIDDSAARTFADINYGPWDRLNDNKPFIEGYGDKPLGAEFYPEDMTKNEFESWEQPGKDGQYSLVRRDGDGNLKLVPYHEAYKAELEKAAALLREASALAEDKDFAGYLKLRADALMDDQFRDSDMAWMDMKDNRIDVVIGPIENYEDQLFAYRTAYESYVLLKDMEWSEKLAKFAAFLPELQRGLPVDDKYKAETPGTDSDLNAYDVLYYAGHSNAGSKTIAINLPNDEEVQLKKGTRRLQLKNAMRAKFDQIMLPISGVLIAEDQRKHITFDAFFANTMFHEVAHGLGIKKTVTDGSNVRQVLKETSSALEEGKADILGLYMITKLHEKGELEEGELMDNYVTFLAGIFRSVRFGAASAHGKANMMRFNFFKQEGAFTRDDATGQYSVDFDKMQAAMTKLSNLILTIQGDGNYGKAKDLLDNMGVVGSELQADLDRLSEANIPVDVTFIQGKEVLGIK</sequence>
<dbReference type="OrthoDB" id="9812747at2"/>
<dbReference type="PANTHER" id="PTHR23422:SF9">
    <property type="entry name" value="ZN-DEPENDENT HYDROLASE"/>
    <property type="match status" value="1"/>
</dbReference>
<evidence type="ECO:0000313" key="5">
    <source>
        <dbReference type="EMBL" id="MBB5213165.1"/>
    </source>
</evidence>
<dbReference type="GO" id="GO:0046872">
    <property type="term" value="F:metal ion binding"/>
    <property type="evidence" value="ECO:0007669"/>
    <property type="project" value="UniProtKB-KW"/>
</dbReference>
<dbReference type="AlphaFoldDB" id="A0A6P1TAE7"/>
<feature type="region of interest" description="Disordered" evidence="3">
    <location>
        <begin position="21"/>
        <end position="63"/>
    </location>
</feature>
<evidence type="ECO:0000256" key="2">
    <source>
        <dbReference type="ARBA" id="ARBA00022801"/>
    </source>
</evidence>
<dbReference type="Pfam" id="PF03571">
    <property type="entry name" value="Peptidase_M49"/>
    <property type="match status" value="1"/>
</dbReference>
<dbReference type="EMBL" id="JACHHR010000006">
    <property type="protein sequence ID" value="MBB5213165.1"/>
    <property type="molecule type" value="Genomic_DNA"/>
</dbReference>
<dbReference type="EMBL" id="CP047491">
    <property type="protein sequence ID" value="QHQ38633.1"/>
    <property type="molecule type" value="Genomic_DNA"/>
</dbReference>
<reference evidence="6 7" key="1">
    <citation type="submission" date="2020-01" db="EMBL/GenBank/DDBJ databases">
        <title>The possibility of degradation of plastic by Microbulbifer hydrolyticus IRE-31.</title>
        <authorList>
            <person name="Liu L."/>
        </authorList>
    </citation>
    <scope>NUCLEOTIDE SEQUENCE [LARGE SCALE GENOMIC DNA]</scope>
    <source>
        <strain evidence="6 7">IRE-31</strain>
    </source>
</reference>
<accession>A0A6P1TAE7</accession>